<accession>A0A484ZVI7</accession>
<dbReference type="EMBL" id="CAADJA010000002">
    <property type="protein sequence ID" value="VFS49449.1"/>
    <property type="molecule type" value="Genomic_DNA"/>
</dbReference>
<reference evidence="1 2" key="1">
    <citation type="submission" date="2019-03" db="EMBL/GenBank/DDBJ databases">
        <authorList>
            <consortium name="Pathogen Informatics"/>
        </authorList>
    </citation>
    <scope>NUCLEOTIDE SEQUENCE [LARGE SCALE GENOMIC DNA]</scope>
    <source>
        <strain evidence="1 2">NCTC12282</strain>
    </source>
</reference>
<dbReference type="Proteomes" id="UP000373449">
    <property type="component" value="Unassembled WGS sequence"/>
</dbReference>
<dbReference type="RefSeq" id="WP_134531280.1">
    <property type="nucleotide sequence ID" value="NZ_CAADJA010000002.1"/>
</dbReference>
<evidence type="ECO:0000313" key="2">
    <source>
        <dbReference type="Proteomes" id="UP000373449"/>
    </source>
</evidence>
<evidence type="ECO:0000313" key="1">
    <source>
        <dbReference type="EMBL" id="VFS49449.1"/>
    </source>
</evidence>
<sequence>MSDERHSPYLDRGEHLLNKMNAKVPWQELVDLLEPYYPADKKGFRNFRVEKYAESLLPQ</sequence>
<gene>
    <name evidence="1" type="ORF">NCTC12282_03927</name>
</gene>
<dbReference type="AlphaFoldDB" id="A0A484ZVI7"/>
<name>A0A484ZVI7_9GAMM</name>
<proteinExistence type="predicted"/>
<organism evidence="1 2">
    <name type="scientific">Budvicia aquatica</name>
    <dbReference type="NCBI Taxonomy" id="82979"/>
    <lineage>
        <taxon>Bacteria</taxon>
        <taxon>Pseudomonadati</taxon>
        <taxon>Pseudomonadota</taxon>
        <taxon>Gammaproteobacteria</taxon>
        <taxon>Enterobacterales</taxon>
        <taxon>Budviciaceae</taxon>
        <taxon>Budvicia</taxon>
    </lineage>
</organism>
<protein>
    <submittedName>
        <fullName evidence="1">Uncharacterized protein</fullName>
    </submittedName>
</protein>